<evidence type="ECO:0000313" key="3">
    <source>
        <dbReference type="EMBL" id="VFK22435.1"/>
    </source>
</evidence>
<evidence type="ECO:0000313" key="1">
    <source>
        <dbReference type="EMBL" id="VFJ75600.1"/>
    </source>
</evidence>
<dbReference type="EMBL" id="CAADEZ010000878">
    <property type="protein sequence ID" value="VFJ75821.1"/>
    <property type="molecule type" value="Genomic_DNA"/>
</dbReference>
<evidence type="ECO:0000313" key="2">
    <source>
        <dbReference type="EMBL" id="VFJ75821.1"/>
    </source>
</evidence>
<gene>
    <name evidence="2" type="ORF">BECKFM1743A_GA0114220_108781</name>
    <name evidence="3" type="ORF">BECKFM1743B_GA0114221_108591</name>
    <name evidence="1" type="ORF">BECKFM1743C_GA0114222_108591</name>
</gene>
<sequence>MDISLLPQVENTPFTSLYRKFRQAFQINRMRLTPLDFPIMTTLYAWNTARAGCVAYPNVHEARLFHPTRGRQFFGLFDTPLPQQKDTPVESIFYVAAGLSGILVPAIFRTFAGTGDPLAVIVIIGNQAG</sequence>
<organism evidence="2">
    <name type="scientific">Candidatus Kentrum sp. FM</name>
    <dbReference type="NCBI Taxonomy" id="2126340"/>
    <lineage>
        <taxon>Bacteria</taxon>
        <taxon>Pseudomonadati</taxon>
        <taxon>Pseudomonadota</taxon>
        <taxon>Gammaproteobacteria</taxon>
        <taxon>Candidatus Kentrum</taxon>
    </lineage>
</organism>
<reference evidence="2" key="1">
    <citation type="submission" date="2019-02" db="EMBL/GenBank/DDBJ databases">
        <authorList>
            <person name="Gruber-Vodicka R. H."/>
            <person name="Seah K. B. B."/>
        </authorList>
    </citation>
    <scope>NUCLEOTIDE SEQUENCE</scope>
    <source>
        <strain evidence="2">BECK_BZ163</strain>
        <strain evidence="3">BECK_BZ164</strain>
        <strain evidence="1">BECK_BZ165</strain>
    </source>
</reference>
<protein>
    <submittedName>
        <fullName evidence="2">Uncharacterized protein</fullName>
    </submittedName>
</protein>
<accession>A0A450U0P0</accession>
<proteinExistence type="predicted"/>
<name>A0A450U0P0_9GAMM</name>
<dbReference type="EMBL" id="CAADFA010000859">
    <property type="protein sequence ID" value="VFJ75600.1"/>
    <property type="molecule type" value="Genomic_DNA"/>
</dbReference>
<dbReference type="EMBL" id="CAADFL010000859">
    <property type="protein sequence ID" value="VFK22435.1"/>
    <property type="molecule type" value="Genomic_DNA"/>
</dbReference>
<dbReference type="AlphaFoldDB" id="A0A450U0P0"/>